<protein>
    <submittedName>
        <fullName evidence="2">Uncharacterized protein</fullName>
    </submittedName>
</protein>
<organism evidence="2">
    <name type="scientific">Amphimedon queenslandica</name>
    <name type="common">Sponge</name>
    <dbReference type="NCBI Taxonomy" id="400682"/>
    <lineage>
        <taxon>Eukaryota</taxon>
        <taxon>Metazoa</taxon>
        <taxon>Porifera</taxon>
        <taxon>Demospongiae</taxon>
        <taxon>Heteroscleromorpha</taxon>
        <taxon>Haplosclerida</taxon>
        <taxon>Niphatidae</taxon>
        <taxon>Amphimedon</taxon>
    </lineage>
</organism>
<reference evidence="2" key="1">
    <citation type="submission" date="2017-05" db="UniProtKB">
        <authorList>
            <consortium name="EnsemblMetazoa"/>
        </authorList>
    </citation>
    <scope>IDENTIFICATION</scope>
</reference>
<dbReference type="InParanoid" id="A0A1X7T3A9"/>
<proteinExistence type="predicted"/>
<evidence type="ECO:0000313" key="2">
    <source>
        <dbReference type="EnsemblMetazoa" id="Aqu2.1.08723_001"/>
    </source>
</evidence>
<evidence type="ECO:0000256" key="1">
    <source>
        <dbReference type="SAM" id="MobiDB-lite"/>
    </source>
</evidence>
<feature type="compositionally biased region" description="Basic and acidic residues" evidence="1">
    <location>
        <begin position="14"/>
        <end position="30"/>
    </location>
</feature>
<feature type="region of interest" description="Disordered" evidence="1">
    <location>
        <begin position="14"/>
        <end position="40"/>
    </location>
</feature>
<dbReference type="AlphaFoldDB" id="A0A1X7T3A9"/>
<name>A0A1X7T3A9_AMPQE</name>
<accession>A0A1X7T3A9</accession>
<sequence>TTRCIVTMLYRERERVGGERERERERESSDKINLQNEEYM</sequence>
<dbReference type="EnsemblMetazoa" id="Aqu2.1.08723_001">
    <property type="protein sequence ID" value="Aqu2.1.08723_001"/>
    <property type="gene ID" value="Aqu2.1.08723"/>
</dbReference>
<feature type="compositionally biased region" description="Polar residues" evidence="1">
    <location>
        <begin position="31"/>
        <end position="40"/>
    </location>
</feature>